<proteinExistence type="predicted"/>
<gene>
    <name evidence="2" type="ORF">GCM10023320_38810</name>
</gene>
<dbReference type="Proteomes" id="UP001500804">
    <property type="component" value="Unassembled WGS sequence"/>
</dbReference>
<organism evidence="2 3">
    <name type="scientific">Pseudonocardia adelaidensis</name>
    <dbReference type="NCBI Taxonomy" id="648754"/>
    <lineage>
        <taxon>Bacteria</taxon>
        <taxon>Bacillati</taxon>
        <taxon>Actinomycetota</taxon>
        <taxon>Actinomycetes</taxon>
        <taxon>Pseudonocardiales</taxon>
        <taxon>Pseudonocardiaceae</taxon>
        <taxon>Pseudonocardia</taxon>
    </lineage>
</organism>
<name>A0ABP9NMB4_9PSEU</name>
<keyword evidence="3" id="KW-1185">Reference proteome</keyword>
<sequence>MLLGSVAEPSLIVGSHLLRRVVPLANGAPDLCVPDAPTADDPDRLTHTVPDARETVVRTG</sequence>
<comment type="caution">
    <text evidence="2">The sequence shown here is derived from an EMBL/GenBank/DDBJ whole genome shotgun (WGS) entry which is preliminary data.</text>
</comment>
<evidence type="ECO:0000313" key="3">
    <source>
        <dbReference type="Proteomes" id="UP001500804"/>
    </source>
</evidence>
<protein>
    <submittedName>
        <fullName evidence="2">Uncharacterized protein</fullName>
    </submittedName>
</protein>
<evidence type="ECO:0000313" key="2">
    <source>
        <dbReference type="EMBL" id="GAA5124963.1"/>
    </source>
</evidence>
<evidence type="ECO:0000256" key="1">
    <source>
        <dbReference type="SAM" id="MobiDB-lite"/>
    </source>
</evidence>
<feature type="region of interest" description="Disordered" evidence="1">
    <location>
        <begin position="29"/>
        <end position="49"/>
    </location>
</feature>
<accession>A0ABP9NMB4</accession>
<reference evidence="3" key="1">
    <citation type="journal article" date="2019" name="Int. J. Syst. Evol. Microbiol.">
        <title>The Global Catalogue of Microorganisms (GCM) 10K type strain sequencing project: providing services to taxonomists for standard genome sequencing and annotation.</title>
        <authorList>
            <consortium name="The Broad Institute Genomics Platform"/>
            <consortium name="The Broad Institute Genome Sequencing Center for Infectious Disease"/>
            <person name="Wu L."/>
            <person name="Ma J."/>
        </authorList>
    </citation>
    <scope>NUCLEOTIDE SEQUENCE [LARGE SCALE GENOMIC DNA]</scope>
    <source>
        <strain evidence="3">JCM 18302</strain>
    </source>
</reference>
<dbReference type="EMBL" id="BAABJO010000013">
    <property type="protein sequence ID" value="GAA5124963.1"/>
    <property type="molecule type" value="Genomic_DNA"/>
</dbReference>